<keyword evidence="1" id="KW-0472">Membrane</keyword>
<dbReference type="RefSeq" id="WP_208212840.1">
    <property type="nucleotide sequence ID" value="NZ_CP074404.1"/>
</dbReference>
<reference evidence="2 3" key="1">
    <citation type="submission" date="2021-03" db="EMBL/GenBank/DDBJ databases">
        <title>novel species in genus Cellulomonas.</title>
        <authorList>
            <person name="Zhang G."/>
        </authorList>
    </citation>
    <scope>NUCLEOTIDE SEQUENCE [LARGE SCALE GENOMIC DNA]</scope>
    <source>
        <strain evidence="3">zg-ZUI188</strain>
    </source>
</reference>
<gene>
    <name evidence="2" type="ORF">J4035_00615</name>
</gene>
<feature type="transmembrane region" description="Helical" evidence="1">
    <location>
        <begin position="176"/>
        <end position="195"/>
    </location>
</feature>
<comment type="caution">
    <text evidence="2">The sequence shown here is derived from an EMBL/GenBank/DDBJ whole genome shotgun (WGS) entry which is preliminary data.</text>
</comment>
<evidence type="ECO:0008006" key="4">
    <source>
        <dbReference type="Google" id="ProtNLM"/>
    </source>
</evidence>
<keyword evidence="1" id="KW-0812">Transmembrane</keyword>
<feature type="transmembrane region" description="Helical" evidence="1">
    <location>
        <begin position="95"/>
        <end position="119"/>
    </location>
</feature>
<evidence type="ECO:0000313" key="3">
    <source>
        <dbReference type="Proteomes" id="UP000678317"/>
    </source>
</evidence>
<name>A0ABS3SBK0_9CELL</name>
<evidence type="ECO:0000256" key="1">
    <source>
        <dbReference type="SAM" id="Phobius"/>
    </source>
</evidence>
<protein>
    <recommendedName>
        <fullName evidence="4">ABC transporter permease</fullName>
    </recommendedName>
</protein>
<feature type="transmembrane region" description="Helical" evidence="1">
    <location>
        <begin position="147"/>
        <end position="169"/>
    </location>
</feature>
<sequence>MSIDTARRPTRSSVRVTATWLLWMNLYLATWFWGLVVVVATGALLVINQFGEVNNSVLAFARQGAIWFPFSVLIGVTAAYLPVHVATGLTRRSLALGSLVAAASMAVVYGVVFTGLLIVERTVFDALGWRWRFLEGLSPENAGAGTLLVSSTMLFLVAYVSGLLVAICYQRGGGWWGTLTLPLTAGPIVLVSALFAQDAGPFSTSEWFGGERPLLFASAATLLIVAVMGVVFDRLTRGASVPSRTS</sequence>
<keyword evidence="3" id="KW-1185">Reference proteome</keyword>
<dbReference type="Proteomes" id="UP000678317">
    <property type="component" value="Unassembled WGS sequence"/>
</dbReference>
<accession>A0ABS3SBK0</accession>
<evidence type="ECO:0000313" key="2">
    <source>
        <dbReference type="EMBL" id="MBO3083128.1"/>
    </source>
</evidence>
<dbReference type="EMBL" id="JAGFBM010000001">
    <property type="protein sequence ID" value="MBO3083128.1"/>
    <property type="molecule type" value="Genomic_DNA"/>
</dbReference>
<proteinExistence type="predicted"/>
<organism evidence="2 3">
    <name type="scientific">Cellulomonas fengjieae</name>
    <dbReference type="NCBI Taxonomy" id="2819978"/>
    <lineage>
        <taxon>Bacteria</taxon>
        <taxon>Bacillati</taxon>
        <taxon>Actinomycetota</taxon>
        <taxon>Actinomycetes</taxon>
        <taxon>Micrococcales</taxon>
        <taxon>Cellulomonadaceae</taxon>
        <taxon>Cellulomonas</taxon>
    </lineage>
</organism>
<keyword evidence="1" id="KW-1133">Transmembrane helix</keyword>
<feature type="transmembrane region" description="Helical" evidence="1">
    <location>
        <begin position="215"/>
        <end position="235"/>
    </location>
</feature>
<feature type="transmembrane region" description="Helical" evidence="1">
    <location>
        <begin position="66"/>
        <end position="83"/>
    </location>
</feature>
<feature type="transmembrane region" description="Helical" evidence="1">
    <location>
        <begin position="20"/>
        <end position="46"/>
    </location>
</feature>